<dbReference type="Gene3D" id="2.160.20.80">
    <property type="entry name" value="E3 ubiquitin-protein ligase SopA"/>
    <property type="match status" value="2"/>
</dbReference>
<dbReference type="SUPFAM" id="SSF141571">
    <property type="entry name" value="Pentapeptide repeat-like"/>
    <property type="match status" value="1"/>
</dbReference>
<dbReference type="AlphaFoldDB" id="A0AAE6FS83"/>
<dbReference type="Proteomes" id="UP000312102">
    <property type="component" value="Chromosome"/>
</dbReference>
<dbReference type="EMBL" id="CP040986">
    <property type="protein sequence ID" value="QDD13086.1"/>
    <property type="molecule type" value="Genomic_DNA"/>
</dbReference>
<dbReference type="InterPro" id="IPR001646">
    <property type="entry name" value="5peptide_repeat"/>
</dbReference>
<dbReference type="Pfam" id="PF00805">
    <property type="entry name" value="Pentapeptide"/>
    <property type="match status" value="4"/>
</dbReference>
<evidence type="ECO:0000313" key="2">
    <source>
        <dbReference type="Proteomes" id="UP000312102"/>
    </source>
</evidence>
<dbReference type="InterPro" id="IPR051082">
    <property type="entry name" value="Pentapeptide-BTB/POZ_domain"/>
</dbReference>
<evidence type="ECO:0000313" key="1">
    <source>
        <dbReference type="EMBL" id="QDD13086.1"/>
    </source>
</evidence>
<accession>A0AAE6FS83</accession>
<reference evidence="1 2" key="1">
    <citation type="journal article" date="2019" name="ISME J.">
        <title>Evolution in action: habitat transition from sediment to the pelagial leads to genome streamlining in Methylophilaceae.</title>
        <authorList>
            <person name="Salcher M."/>
            <person name="Schaefle D."/>
            <person name="Kaspar M."/>
            <person name="Neuenschwander S.M."/>
            <person name="Ghai R."/>
        </authorList>
    </citation>
    <scope>NUCLEOTIDE SEQUENCE [LARGE SCALE GENOMIC DNA]</scope>
    <source>
        <strain evidence="1 2">MMS-RI-1</strain>
    </source>
</reference>
<sequence>MIKVYNKSKSLGCINMLLKRYWFSFLFFIAHLAYAGEFGNYCLLSLSEGRFLQTDCSVSASYQSKVYCFGSEVSKEIFLKTPDEFIKKASVFYEKNKEVDRKKISQEELLKEIKSPDCDFSNKDLGYLDMNDFDLSHCKMINTSFFGANLIGANLSNSNMQRAYLNLARLEKANFSGANLTEAIIFQAIFGETNFKGANLTRARMIGTLGAVNMSGATIKYGKFGLDVGNQPMGQMKFDSVAGKFYKANFEGADLNIASFTFGDLREANLRNTNMYRADLIQADLTGADLTNADLTDANVDGAIFTNVKGLSTVKGFSTVKGKCRDCGMP</sequence>
<organism evidence="1 2">
    <name type="scientific">Candidatus Methylopumilus rimovensis</name>
    <dbReference type="NCBI Taxonomy" id="2588535"/>
    <lineage>
        <taxon>Bacteria</taxon>
        <taxon>Pseudomonadati</taxon>
        <taxon>Pseudomonadota</taxon>
        <taxon>Betaproteobacteria</taxon>
        <taxon>Nitrosomonadales</taxon>
        <taxon>Methylophilaceae</taxon>
        <taxon>Candidatus Methylopumilus</taxon>
    </lineage>
</organism>
<keyword evidence="2" id="KW-1185">Reference proteome</keyword>
<dbReference type="PANTHER" id="PTHR14136">
    <property type="entry name" value="BTB_POZ DOMAIN-CONTAINING PROTEIN KCTD9"/>
    <property type="match status" value="1"/>
</dbReference>
<protein>
    <submittedName>
        <fullName evidence="1">Pentapeptide repeat-containing protein</fullName>
    </submittedName>
</protein>
<dbReference type="PANTHER" id="PTHR14136:SF17">
    <property type="entry name" value="BTB_POZ DOMAIN-CONTAINING PROTEIN KCTD9"/>
    <property type="match status" value="1"/>
</dbReference>
<name>A0AAE6FS83_9PROT</name>
<dbReference type="KEGG" id="mrk:FIT61_01120"/>
<proteinExistence type="predicted"/>
<gene>
    <name evidence="1" type="ORF">FIT61_01120</name>
</gene>